<feature type="binding site" evidence="21">
    <location>
        <position position="698"/>
    </location>
    <ligand>
        <name>Zn(2+)</name>
        <dbReference type="ChEBI" id="CHEBI:29105"/>
    </ligand>
</feature>
<accession>A0A368PM09</accession>
<dbReference type="NCBIfam" id="TIGR00606">
    <property type="entry name" value="rad50"/>
    <property type="match status" value="1"/>
</dbReference>
<dbReference type="Pfam" id="PF13558">
    <property type="entry name" value="SbcC_Walker_B"/>
    <property type="match status" value="1"/>
</dbReference>
<reference evidence="24" key="1">
    <citation type="journal article" date="2012" name="Nat. Biotechnol.">
        <title>Reference genome sequence of the model plant Setaria.</title>
        <authorList>
            <person name="Bennetzen J.L."/>
            <person name="Schmutz J."/>
            <person name="Wang H."/>
            <person name="Percifield R."/>
            <person name="Hawkins J."/>
            <person name="Pontaroli A.C."/>
            <person name="Estep M."/>
            <person name="Feng L."/>
            <person name="Vaughn J.N."/>
            <person name="Grimwood J."/>
            <person name="Jenkins J."/>
            <person name="Barry K."/>
            <person name="Lindquist E."/>
            <person name="Hellsten U."/>
            <person name="Deshpande S."/>
            <person name="Wang X."/>
            <person name="Wu X."/>
            <person name="Mitros T."/>
            <person name="Triplett J."/>
            <person name="Yang X."/>
            <person name="Ye C.Y."/>
            <person name="Mauro-Herrera M."/>
            <person name="Wang L."/>
            <person name="Li P."/>
            <person name="Sharma M."/>
            <person name="Sharma R."/>
            <person name="Ronald P.C."/>
            <person name="Panaud O."/>
            <person name="Kellogg E.A."/>
            <person name="Brutnell T.P."/>
            <person name="Doust A.N."/>
            <person name="Tuskan G.A."/>
            <person name="Rokhsar D."/>
            <person name="Devos K.M."/>
        </authorList>
    </citation>
    <scope>NUCLEOTIDE SEQUENCE [LARGE SCALE GENOMIC DNA]</scope>
    <source>
        <strain evidence="24">Yugu1</strain>
    </source>
</reference>
<gene>
    <name evidence="24" type="ORF">SETIT_1G165000v2</name>
</gene>
<evidence type="ECO:0000256" key="8">
    <source>
        <dbReference type="ARBA" id="ARBA00022741"/>
    </source>
</evidence>
<feature type="coiled-coil region" evidence="22">
    <location>
        <begin position="398"/>
        <end position="425"/>
    </location>
</feature>
<evidence type="ECO:0000256" key="1">
    <source>
        <dbReference type="ARBA" id="ARBA00001947"/>
    </source>
</evidence>
<keyword evidence="10" id="KW-0378">Hydrolase</keyword>
<dbReference type="KEGG" id="sita:101763296"/>
<dbReference type="InterPro" id="IPR004584">
    <property type="entry name" value="Rad50_eukaryotes"/>
</dbReference>
<dbReference type="FunFam" id="3.40.50.300:FF:001649">
    <property type="entry name" value="DNA repair protein RAD50"/>
    <property type="match status" value="1"/>
</dbReference>
<dbReference type="GO" id="GO:0005524">
    <property type="term" value="F:ATP binding"/>
    <property type="evidence" value="ECO:0007669"/>
    <property type="project" value="UniProtKB-KW"/>
</dbReference>
<dbReference type="GO" id="GO:0000723">
    <property type="term" value="P:telomere maintenance"/>
    <property type="evidence" value="ECO:0007669"/>
    <property type="project" value="InterPro"/>
</dbReference>
<evidence type="ECO:0000256" key="4">
    <source>
        <dbReference type="ARBA" id="ARBA00009439"/>
    </source>
</evidence>
<keyword evidence="9" id="KW-0227">DNA damage</keyword>
<evidence type="ECO:0000259" key="23">
    <source>
        <dbReference type="PROSITE" id="PS51131"/>
    </source>
</evidence>
<evidence type="ECO:0000256" key="14">
    <source>
        <dbReference type="ARBA" id="ARBA00023054"/>
    </source>
</evidence>
<feature type="coiled-coil region" evidence="22">
    <location>
        <begin position="228"/>
        <end position="311"/>
    </location>
</feature>
<keyword evidence="12" id="KW-0067">ATP-binding</keyword>
<dbReference type="SUPFAM" id="SSF52540">
    <property type="entry name" value="P-loop containing nucleoside triphosphate hydrolases"/>
    <property type="match status" value="2"/>
</dbReference>
<comment type="catalytic activity">
    <reaction evidence="19">
        <text>ATP + H2O = ADP + phosphate + H(+)</text>
        <dbReference type="Rhea" id="RHEA:13065"/>
        <dbReference type="ChEBI" id="CHEBI:15377"/>
        <dbReference type="ChEBI" id="CHEBI:15378"/>
        <dbReference type="ChEBI" id="CHEBI:30616"/>
        <dbReference type="ChEBI" id="CHEBI:43474"/>
        <dbReference type="ChEBI" id="CHEBI:456216"/>
    </reaction>
</comment>
<proteinExistence type="inferred from homology"/>
<protein>
    <recommendedName>
        <fullName evidence="5">DNA repair protein RAD50</fullName>
    </recommendedName>
</protein>
<evidence type="ECO:0000256" key="2">
    <source>
        <dbReference type="ARBA" id="ARBA00004123"/>
    </source>
</evidence>
<comment type="similarity">
    <text evidence="4">Belongs to the SMC family. RAD50 subfamily.</text>
</comment>
<dbReference type="FunFam" id="3.40.50.300:FF:004267">
    <property type="entry name" value="Os02g0497500 protein"/>
    <property type="match status" value="1"/>
</dbReference>
<keyword evidence="11 21" id="KW-0862">Zinc</keyword>
<dbReference type="GO" id="GO:0051321">
    <property type="term" value="P:meiotic cell cycle"/>
    <property type="evidence" value="ECO:0007669"/>
    <property type="project" value="UniProtKB-KW"/>
</dbReference>
<organism evidence="24">
    <name type="scientific">Setaria italica</name>
    <name type="common">Foxtail millet</name>
    <name type="synonym">Panicum italicum</name>
    <dbReference type="NCBI Taxonomy" id="4555"/>
    <lineage>
        <taxon>Eukaryota</taxon>
        <taxon>Viridiplantae</taxon>
        <taxon>Streptophyta</taxon>
        <taxon>Embryophyta</taxon>
        <taxon>Tracheophyta</taxon>
        <taxon>Spermatophyta</taxon>
        <taxon>Magnoliopsida</taxon>
        <taxon>Liliopsida</taxon>
        <taxon>Poales</taxon>
        <taxon>Poaceae</taxon>
        <taxon>PACMAD clade</taxon>
        <taxon>Panicoideae</taxon>
        <taxon>Panicodae</taxon>
        <taxon>Paniceae</taxon>
        <taxon>Cenchrinae</taxon>
        <taxon>Setaria</taxon>
    </lineage>
</organism>
<name>A0A368PM09_SETIT</name>
<reference evidence="24" key="2">
    <citation type="submission" date="2015-07" db="EMBL/GenBank/DDBJ databases">
        <authorList>
            <person name="Noorani M."/>
        </authorList>
    </citation>
    <scope>NUCLEOTIDE SEQUENCE</scope>
    <source>
        <strain evidence="24">Yugu1</strain>
    </source>
</reference>
<evidence type="ECO:0000256" key="22">
    <source>
        <dbReference type="SAM" id="Coils"/>
    </source>
</evidence>
<keyword evidence="6" id="KW-0158">Chromosome</keyword>
<evidence type="ECO:0000256" key="9">
    <source>
        <dbReference type="ARBA" id="ARBA00022763"/>
    </source>
</evidence>
<evidence type="ECO:0000256" key="18">
    <source>
        <dbReference type="ARBA" id="ARBA00023306"/>
    </source>
</evidence>
<evidence type="ECO:0000256" key="10">
    <source>
        <dbReference type="ARBA" id="ARBA00022801"/>
    </source>
</evidence>
<dbReference type="OrthoDB" id="18797at2759"/>
<evidence type="ECO:0000256" key="7">
    <source>
        <dbReference type="ARBA" id="ARBA00022723"/>
    </source>
</evidence>
<evidence type="ECO:0000256" key="16">
    <source>
        <dbReference type="ARBA" id="ARBA00023242"/>
    </source>
</evidence>
<dbReference type="PANTHER" id="PTHR18867:SF12">
    <property type="entry name" value="DNA REPAIR PROTEIN RAD50"/>
    <property type="match status" value="1"/>
</dbReference>
<keyword evidence="13" id="KW-0460">Magnesium</keyword>
<dbReference type="GO" id="GO:0016887">
    <property type="term" value="F:ATP hydrolysis activity"/>
    <property type="evidence" value="ECO:0007669"/>
    <property type="project" value="InterPro"/>
</dbReference>
<feature type="binding site" evidence="21">
    <location>
        <position position="695"/>
    </location>
    <ligand>
        <name>Zn(2+)</name>
        <dbReference type="ChEBI" id="CHEBI:29105"/>
    </ligand>
</feature>
<evidence type="ECO:0000256" key="3">
    <source>
        <dbReference type="ARBA" id="ARBA00004286"/>
    </source>
</evidence>
<dbReference type="Pfam" id="PF13476">
    <property type="entry name" value="AAA_23"/>
    <property type="match status" value="1"/>
</dbReference>
<dbReference type="GO" id="GO:0006302">
    <property type="term" value="P:double-strand break repair"/>
    <property type="evidence" value="ECO:0007669"/>
    <property type="project" value="InterPro"/>
</dbReference>
<dbReference type="GO" id="GO:0005694">
    <property type="term" value="C:chromosome"/>
    <property type="evidence" value="ECO:0007669"/>
    <property type="project" value="UniProtKB-SubCell"/>
</dbReference>
<evidence type="ECO:0000256" key="17">
    <source>
        <dbReference type="ARBA" id="ARBA00023254"/>
    </source>
</evidence>
<feature type="coiled-coil region" evidence="22">
    <location>
        <begin position="507"/>
        <end position="629"/>
    </location>
</feature>
<evidence type="ECO:0000256" key="15">
    <source>
        <dbReference type="ARBA" id="ARBA00023204"/>
    </source>
</evidence>
<dbReference type="InterPro" id="IPR038729">
    <property type="entry name" value="Rad50/SbcC_AAA"/>
</dbReference>
<feature type="domain" description="Zinc-hook" evidence="23">
    <location>
        <begin position="648"/>
        <end position="747"/>
    </location>
</feature>
<evidence type="ECO:0000256" key="6">
    <source>
        <dbReference type="ARBA" id="ARBA00022454"/>
    </source>
</evidence>
<feature type="coiled-coil region" evidence="22">
    <location>
        <begin position="808"/>
        <end position="1092"/>
    </location>
</feature>
<evidence type="ECO:0000256" key="20">
    <source>
        <dbReference type="ARBA" id="ARBA00064981"/>
    </source>
</evidence>
<dbReference type="Gene3D" id="3.40.50.300">
    <property type="entry name" value="P-loop containing nucleotide triphosphate hydrolases"/>
    <property type="match status" value="2"/>
</dbReference>
<evidence type="ECO:0000256" key="11">
    <source>
        <dbReference type="ARBA" id="ARBA00022833"/>
    </source>
</evidence>
<comment type="subcellular location">
    <subcellularLocation>
        <location evidence="3">Chromosome</location>
    </subcellularLocation>
    <subcellularLocation>
        <location evidence="2">Nucleus</location>
    </subcellularLocation>
</comment>
<dbReference type="InterPro" id="IPR027417">
    <property type="entry name" value="P-loop_NTPase"/>
</dbReference>
<keyword evidence="14 22" id="KW-0175">Coiled coil</keyword>
<dbReference type="STRING" id="4555.A0A368PM09"/>
<keyword evidence="18" id="KW-0131">Cell cycle</keyword>
<evidence type="ECO:0000256" key="19">
    <source>
        <dbReference type="ARBA" id="ARBA00049360"/>
    </source>
</evidence>
<dbReference type="Gene3D" id="1.10.287.1490">
    <property type="match status" value="1"/>
</dbReference>
<keyword evidence="7 21" id="KW-0479">Metal-binding</keyword>
<comment type="cofactor">
    <cofactor evidence="1">
        <name>Zn(2+)</name>
        <dbReference type="ChEBI" id="CHEBI:29105"/>
    </cofactor>
</comment>
<keyword evidence="17" id="KW-0469">Meiosis</keyword>
<comment type="subunit">
    <text evidence="20">Component of the MRN complex composed of two heterodimers RAD50 and MRE11 associated with a single NBS1.</text>
</comment>
<keyword evidence="15" id="KW-0234">DNA repair</keyword>
<sequence>MSTVDKMLIKGIRSFDPDNKNVITFFKPLTLIVGPNGAGKTTIIECLKLSCTGELPPNSRSGHTFVHDPKVAGETETKGQIKLRFKTAAGKDVVCIRSFQLTQKASKMEFKAIESVLQTINPHTGEKVCLSYRCADMDREIPALMGVSKAVLENVIFVHQDESNWPLQDPSTLKKKFDDIFSATRYTKALEVIKKLHKDQAQEIKTFRLKLENLQTVKDQAFKLRENIAQDLEKSDASKSQMEQLKEKIQGIENEMKHMKTSLDELRRLQGQISTKAAERSTLFTLQQQQYAALSEENEDTDEELMEWQTKFEERIALLETKISKLGREMDDEATKGYLLSQTISELTRDIGKLQAEADAHMSMKQERDSEIKKIFAKHNFGPVPEFPFTNDVALNLTNRIKARLSNLENDLQEKKKSNDDQLDVLWKHYLKVNARNSEVDGQIQSKIESMSGISRRTKDKEKERDAAEVELSKLNLSRIDERERHMQIEVERKTLALGERDYDSIINQKRTEIFSLDQKIKALQREKDSINRDADDRVKLGLKKDALESSKEKLKEMVDEHKDKIRNILRGRLPAEKDMKKEINQAFWPVDKEYNELKSKSQEAEQEFKLAQSKVSDAREQLTKLRKDLDAKRRFLDSKLQSISQISADIDMFPKVLQDAKDKRDEQKRLEIYANGMRQMFVPFEQVARDRHVCPCCERAFTPDEEDEFVKKQRMQNASTAERVKALAMEYSEAETFFQQLDKLRTVYDDYMKLVEETIPLAEKNLNQRLADESQKEQTFDDLLGVLAQVKIDRDAVEALLQPTDAIDRHAREIQQLVGEVEDLEYKLDSCGQGVKSLEEIQQELNSVQRTRDTLSIEVDDLRDQHRMLNEDLASAQVRWHTAREEKIKASNTLGSFKKAEEELVRLAEEKEQLAVEKKLLEESLDPLSKEKDSLLQEYNALKQRFDEEYHRMAERKRDFQQELDALGRLNMKIKEYLDSKRAERLNDLQEIHSLKQSELQNCEAKKQGISDELNKSKELLQGQGQLKRNIDDNLNYRKTKAEVDRLTRDIELLEERVLSIGSSSTIEADLKRHSQERERLNSEFNRCQGTLSVYQSNITKHKQELKQTQYKDIEMRYTNQLLQLKTTEMANKDLDRYYAALDKALMRFHTMKMEEINKIIKELWQQTYRGQDIDYISINSDSEGAGTRSYSYRVVMQTGDAELEMRGRCSAGQKVLASLIIRLALAETFCLNCGILALDEPTTNLDGPNAESLATALLRIMEARKGQENFQLIVITHDERFAHLIGQRQLAEKYYRVSKDENQHSIIEAQEIFD</sequence>
<dbReference type="InterPro" id="IPR013134">
    <property type="entry name" value="Zn_hook_RAD50"/>
</dbReference>
<dbReference type="GO" id="GO:0030870">
    <property type="term" value="C:Mre11 complex"/>
    <property type="evidence" value="ECO:0007669"/>
    <property type="project" value="InterPro"/>
</dbReference>
<keyword evidence="8" id="KW-0547">Nucleotide-binding</keyword>
<evidence type="ECO:0000313" key="24">
    <source>
        <dbReference type="EMBL" id="RCV06468.1"/>
    </source>
</evidence>
<evidence type="ECO:0000256" key="13">
    <source>
        <dbReference type="ARBA" id="ARBA00022842"/>
    </source>
</evidence>
<keyword evidence="16" id="KW-0539">Nucleus</keyword>
<dbReference type="PROSITE" id="PS51131">
    <property type="entry name" value="ZN_HOOK"/>
    <property type="match status" value="1"/>
</dbReference>
<dbReference type="PANTHER" id="PTHR18867">
    <property type="entry name" value="RAD50"/>
    <property type="match status" value="1"/>
</dbReference>
<evidence type="ECO:0000256" key="5">
    <source>
        <dbReference type="ARBA" id="ARBA00017893"/>
    </source>
</evidence>
<dbReference type="GO" id="GO:0046872">
    <property type="term" value="F:metal ion binding"/>
    <property type="evidence" value="ECO:0007669"/>
    <property type="project" value="UniProtKB-UniRule"/>
</dbReference>
<evidence type="ECO:0000256" key="21">
    <source>
        <dbReference type="PROSITE-ProRule" id="PRU00471"/>
    </source>
</evidence>
<dbReference type="EMBL" id="CM003528">
    <property type="protein sequence ID" value="RCV06468.1"/>
    <property type="molecule type" value="Genomic_DNA"/>
</dbReference>
<evidence type="ECO:0000256" key="12">
    <source>
        <dbReference type="ARBA" id="ARBA00022840"/>
    </source>
</evidence>